<dbReference type="SUPFAM" id="SSF51445">
    <property type="entry name" value="(Trans)glycosidases"/>
    <property type="match status" value="1"/>
</dbReference>
<feature type="region of interest" description="Disordered" evidence="14">
    <location>
        <begin position="79"/>
        <end position="106"/>
    </location>
</feature>
<evidence type="ECO:0000256" key="11">
    <source>
        <dbReference type="ARBA" id="ARBA00037649"/>
    </source>
</evidence>
<evidence type="ECO:0000256" key="14">
    <source>
        <dbReference type="SAM" id="MobiDB-lite"/>
    </source>
</evidence>
<organism evidence="15 16">
    <name type="scientific">Acrasis kona</name>
    <dbReference type="NCBI Taxonomy" id="1008807"/>
    <lineage>
        <taxon>Eukaryota</taxon>
        <taxon>Discoba</taxon>
        <taxon>Heterolobosea</taxon>
        <taxon>Tetramitia</taxon>
        <taxon>Eutetramitia</taxon>
        <taxon>Acrasidae</taxon>
        <taxon>Acrasis</taxon>
    </lineage>
</organism>
<dbReference type="GO" id="GO:0005886">
    <property type="term" value="C:plasma membrane"/>
    <property type="evidence" value="ECO:0007669"/>
    <property type="project" value="UniProtKB-SubCell"/>
</dbReference>
<keyword evidence="10" id="KW-0624">Polysaccharide degradation</keyword>
<evidence type="ECO:0000256" key="5">
    <source>
        <dbReference type="ARBA" id="ARBA00022801"/>
    </source>
</evidence>
<comment type="caution">
    <text evidence="15">The sequence shown here is derived from an EMBL/GenBank/DDBJ whole genome shotgun (WGS) entry which is preliminary data.</text>
</comment>
<dbReference type="Proteomes" id="UP001431209">
    <property type="component" value="Unassembled WGS sequence"/>
</dbReference>
<feature type="region of interest" description="Disordered" evidence="14">
    <location>
        <begin position="1"/>
        <end position="50"/>
    </location>
</feature>
<name>A0AAW2YWR9_9EUKA</name>
<keyword evidence="16" id="KW-1185">Reference proteome</keyword>
<protein>
    <recommendedName>
        <fullName evidence="3">glucan endo-1,3-beta-D-glucosidase</fullName>
        <ecNumber evidence="3">3.2.1.39</ecNumber>
    </recommendedName>
    <alternativeName>
        <fullName evidence="13">Endo-1,3-beta-glucanase btgC</fullName>
    </alternativeName>
    <alternativeName>
        <fullName evidence="12">Laminarinase btgC</fullName>
    </alternativeName>
</protein>
<comment type="subcellular location">
    <subcellularLocation>
        <location evidence="2">Cell membrane</location>
    </subcellularLocation>
</comment>
<evidence type="ECO:0000256" key="13">
    <source>
        <dbReference type="ARBA" id="ARBA00043078"/>
    </source>
</evidence>
<dbReference type="PANTHER" id="PTHR16631">
    <property type="entry name" value="GLUCAN 1,3-BETA-GLUCOSIDASE"/>
    <property type="match status" value="1"/>
</dbReference>
<evidence type="ECO:0000256" key="9">
    <source>
        <dbReference type="ARBA" id="ARBA00023316"/>
    </source>
</evidence>
<evidence type="ECO:0000313" key="15">
    <source>
        <dbReference type="EMBL" id="KAL0481253.1"/>
    </source>
</evidence>
<feature type="compositionally biased region" description="Low complexity" evidence="14">
    <location>
        <begin position="18"/>
        <end position="49"/>
    </location>
</feature>
<dbReference type="GO" id="GO:0042973">
    <property type="term" value="F:glucan endo-1,3-beta-D-glucosidase activity"/>
    <property type="evidence" value="ECO:0007669"/>
    <property type="project" value="UniProtKB-EC"/>
</dbReference>
<keyword evidence="9" id="KW-0961">Cell wall biogenesis/degradation</keyword>
<dbReference type="GO" id="GO:0005576">
    <property type="term" value="C:extracellular region"/>
    <property type="evidence" value="ECO:0007669"/>
    <property type="project" value="TreeGrafter"/>
</dbReference>
<evidence type="ECO:0000256" key="10">
    <source>
        <dbReference type="ARBA" id="ARBA00023326"/>
    </source>
</evidence>
<keyword evidence="8" id="KW-0119">Carbohydrate metabolism</keyword>
<evidence type="ECO:0000256" key="1">
    <source>
        <dbReference type="ARBA" id="ARBA00000382"/>
    </source>
</evidence>
<dbReference type="GO" id="GO:0000272">
    <property type="term" value="P:polysaccharide catabolic process"/>
    <property type="evidence" value="ECO:0007669"/>
    <property type="project" value="UniProtKB-KW"/>
</dbReference>
<reference evidence="15 16" key="1">
    <citation type="submission" date="2024-03" db="EMBL/GenBank/DDBJ databases">
        <title>The Acrasis kona genome and developmental transcriptomes reveal deep origins of eukaryotic multicellular pathways.</title>
        <authorList>
            <person name="Sheikh S."/>
            <person name="Fu C.-J."/>
            <person name="Brown M.W."/>
            <person name="Baldauf S.L."/>
        </authorList>
    </citation>
    <scope>NUCLEOTIDE SEQUENCE [LARGE SCALE GENOMIC DNA]</scope>
    <source>
        <strain evidence="15 16">ATCC MYA-3509</strain>
    </source>
</reference>
<dbReference type="EMBL" id="JAOPGA020000741">
    <property type="protein sequence ID" value="KAL0481253.1"/>
    <property type="molecule type" value="Genomic_DNA"/>
</dbReference>
<dbReference type="GO" id="GO:0009986">
    <property type="term" value="C:cell surface"/>
    <property type="evidence" value="ECO:0007669"/>
    <property type="project" value="TreeGrafter"/>
</dbReference>
<gene>
    <name evidence="15" type="ORF">AKO1_012794</name>
</gene>
<dbReference type="InterPro" id="IPR017853">
    <property type="entry name" value="GH"/>
</dbReference>
<sequence>MASAPGGDRCACVASSGSPPAQTTTRAPSTPTTTKAPASAPTTTAAPSTDDLRGCWTCSPGYSHWWKLNMAEPADRCSCFPTSGSPPSAPSPPSVASPPVSGGGAGWNAGGRYGKYTGQMRRFLNAMTPSGDDTGSVSFSAAVAPYSPWNPPPMDLIKRLLGNIRQQTKFKTLTMYYIDQWTIPVIAEYKFQMMGVVSLVVGQDNTGVINAAIQMANQFPDTIVGIACGNELGQQSGLTWSVVHTITDCVNRVKAAVKQPVGSMDTYSSWCSQDDGGCRTRWSAVSDSLDWIGVNIYPYWNNVFSGDKPCNYYYEAAQRTMESHNVLMDLYSNIPVIVTEWGWPGAPDGQTIMGHANYVTGQQCSVCNNANQKKMVQDMIELNRKYQLPSNCFSAFREEWKGTGGVMSIETQWGICSGTPPYNCMNSPN</sequence>
<evidence type="ECO:0000256" key="6">
    <source>
        <dbReference type="ARBA" id="ARBA00023136"/>
    </source>
</evidence>
<keyword evidence="6" id="KW-0472">Membrane</keyword>
<comment type="function">
    <text evidence="11">Glucanases play a role in cell expansion during growth, in cell-cell fusion during mating, and in spore release during sporulation. This enzyme may be involved in beta-glucan degradation. Active on laminarin and lichenan.</text>
</comment>
<feature type="compositionally biased region" description="Pro residues" evidence="14">
    <location>
        <begin position="87"/>
        <end position="96"/>
    </location>
</feature>
<dbReference type="InterPro" id="IPR050732">
    <property type="entry name" value="Beta-glucan_modifiers"/>
</dbReference>
<accession>A0AAW2YWR9</accession>
<evidence type="ECO:0000313" key="16">
    <source>
        <dbReference type="Proteomes" id="UP001431209"/>
    </source>
</evidence>
<dbReference type="AlphaFoldDB" id="A0AAW2YWR9"/>
<keyword evidence="4" id="KW-1003">Cell membrane</keyword>
<comment type="catalytic activity">
    <reaction evidence="1">
        <text>Hydrolysis of (1-&gt;3)-beta-D-glucosidic linkages in (1-&gt;3)-beta-D-glucans.</text>
        <dbReference type="EC" id="3.2.1.39"/>
    </reaction>
</comment>
<evidence type="ECO:0000256" key="4">
    <source>
        <dbReference type="ARBA" id="ARBA00022475"/>
    </source>
</evidence>
<evidence type="ECO:0000256" key="7">
    <source>
        <dbReference type="ARBA" id="ARBA00023180"/>
    </source>
</evidence>
<evidence type="ECO:0000256" key="12">
    <source>
        <dbReference type="ARBA" id="ARBA00042373"/>
    </source>
</evidence>
<dbReference type="PANTHER" id="PTHR16631:SF17">
    <property type="entry name" value="GLUCAN ENDO-1,3-BETA-GLUCOSIDASE BTGC"/>
    <property type="match status" value="1"/>
</dbReference>
<proteinExistence type="predicted"/>
<dbReference type="GO" id="GO:0071555">
    <property type="term" value="P:cell wall organization"/>
    <property type="evidence" value="ECO:0007669"/>
    <property type="project" value="UniProtKB-KW"/>
</dbReference>
<evidence type="ECO:0000256" key="8">
    <source>
        <dbReference type="ARBA" id="ARBA00023277"/>
    </source>
</evidence>
<evidence type="ECO:0000256" key="3">
    <source>
        <dbReference type="ARBA" id="ARBA00012780"/>
    </source>
</evidence>
<keyword evidence="5" id="KW-0378">Hydrolase</keyword>
<keyword evidence="7" id="KW-0325">Glycoprotein</keyword>
<evidence type="ECO:0000256" key="2">
    <source>
        <dbReference type="ARBA" id="ARBA00004236"/>
    </source>
</evidence>
<dbReference type="Gene3D" id="3.20.20.80">
    <property type="entry name" value="Glycosidases"/>
    <property type="match status" value="1"/>
</dbReference>
<dbReference type="EC" id="3.2.1.39" evidence="3"/>